<accession>A0A2Z6E7R0</accession>
<dbReference type="Pfam" id="PF00578">
    <property type="entry name" value="AhpC-TSA"/>
    <property type="match status" value="1"/>
</dbReference>
<proteinExistence type="predicted"/>
<dbReference type="InterPro" id="IPR013766">
    <property type="entry name" value="Thioredoxin_domain"/>
</dbReference>
<organism evidence="3 4">
    <name type="scientific">Aerosticca soli</name>
    <dbReference type="NCBI Taxonomy" id="2010829"/>
    <lineage>
        <taxon>Bacteria</taxon>
        <taxon>Pseudomonadati</taxon>
        <taxon>Pseudomonadota</taxon>
        <taxon>Gammaproteobacteria</taxon>
        <taxon>Lysobacterales</taxon>
        <taxon>Rhodanobacteraceae</taxon>
        <taxon>Aerosticca</taxon>
    </lineage>
</organism>
<feature type="domain" description="Thioredoxin" evidence="2">
    <location>
        <begin position="35"/>
        <end position="175"/>
    </location>
</feature>
<dbReference type="GO" id="GO:0015036">
    <property type="term" value="F:disulfide oxidoreductase activity"/>
    <property type="evidence" value="ECO:0007669"/>
    <property type="project" value="UniProtKB-ARBA"/>
</dbReference>
<dbReference type="InterPro" id="IPR036249">
    <property type="entry name" value="Thioredoxin-like_sf"/>
</dbReference>
<dbReference type="KEGG" id="rbd:ALSL_2539"/>
<dbReference type="Proteomes" id="UP000270530">
    <property type="component" value="Chromosome"/>
</dbReference>
<dbReference type="OrthoDB" id="9796554at2"/>
<dbReference type="CDD" id="cd02966">
    <property type="entry name" value="TlpA_like_family"/>
    <property type="match status" value="1"/>
</dbReference>
<dbReference type="GO" id="GO:0016209">
    <property type="term" value="F:antioxidant activity"/>
    <property type="evidence" value="ECO:0007669"/>
    <property type="project" value="InterPro"/>
</dbReference>
<dbReference type="InterPro" id="IPR050553">
    <property type="entry name" value="Thioredoxin_ResA/DsbE_sf"/>
</dbReference>
<protein>
    <submittedName>
        <fullName evidence="3">Cytochrome c-type biogenesis protein ResA</fullName>
    </submittedName>
</protein>
<keyword evidence="1" id="KW-0676">Redox-active center</keyword>
<evidence type="ECO:0000313" key="3">
    <source>
        <dbReference type="EMBL" id="BBD81163.1"/>
    </source>
</evidence>
<keyword evidence="4" id="KW-1185">Reference proteome</keyword>
<gene>
    <name evidence="3" type="ORF">ALSL_2539</name>
</gene>
<sequence length="179" mass="19663">MMSRTSAWILLLAVLAAAFGGWLQHRARLAHGERTAPGDMAPALALPDLDGRTHRLADFAGRRVLINLWASWCAPCLEEMPALNRAWLRHRAHAQVLGIAMDEPSRVRSLLAAHPVDYPILIGRLESPDTASLLGDSDGVLPYSVLLDEHGRVLARRRGRLDEATLEHWLTPATPPTAP</sequence>
<dbReference type="InterPro" id="IPR017937">
    <property type="entry name" value="Thioredoxin_CS"/>
</dbReference>
<dbReference type="InterPro" id="IPR000866">
    <property type="entry name" value="AhpC/TSA"/>
</dbReference>
<evidence type="ECO:0000256" key="1">
    <source>
        <dbReference type="ARBA" id="ARBA00023284"/>
    </source>
</evidence>
<evidence type="ECO:0000259" key="2">
    <source>
        <dbReference type="PROSITE" id="PS51352"/>
    </source>
</evidence>
<dbReference type="Gene3D" id="3.40.30.10">
    <property type="entry name" value="Glutaredoxin"/>
    <property type="match status" value="1"/>
</dbReference>
<name>A0A2Z6E7R0_9GAMM</name>
<dbReference type="PANTHER" id="PTHR42852:SF18">
    <property type="entry name" value="CHROMOSOME UNDETERMINED SCAFFOLD_47, WHOLE GENOME SHOTGUN SEQUENCE"/>
    <property type="match status" value="1"/>
</dbReference>
<dbReference type="PROSITE" id="PS00194">
    <property type="entry name" value="THIOREDOXIN_1"/>
    <property type="match status" value="1"/>
</dbReference>
<dbReference type="AlphaFoldDB" id="A0A2Z6E7R0"/>
<evidence type="ECO:0000313" key="4">
    <source>
        <dbReference type="Proteomes" id="UP000270530"/>
    </source>
</evidence>
<dbReference type="PANTHER" id="PTHR42852">
    <property type="entry name" value="THIOL:DISULFIDE INTERCHANGE PROTEIN DSBE"/>
    <property type="match status" value="1"/>
</dbReference>
<reference evidence="4" key="1">
    <citation type="submission" date="2018-04" db="EMBL/GenBank/DDBJ databases">
        <authorList>
            <person name="Watanabe M."/>
            <person name="Kojima H."/>
        </authorList>
    </citation>
    <scope>NUCLEOTIDE SEQUENCE [LARGE SCALE GENOMIC DNA]</scope>
    <source>
        <strain evidence="4">Dysh456</strain>
    </source>
</reference>
<dbReference type="PROSITE" id="PS51352">
    <property type="entry name" value="THIOREDOXIN_2"/>
    <property type="match status" value="1"/>
</dbReference>
<dbReference type="EMBL" id="AP018560">
    <property type="protein sequence ID" value="BBD81163.1"/>
    <property type="molecule type" value="Genomic_DNA"/>
</dbReference>
<reference evidence="4" key="2">
    <citation type="submission" date="2018-06" db="EMBL/GenBank/DDBJ databases">
        <title>Genome sequence of Rhodanobacteraceae bacterium strain Dysh456.</title>
        <authorList>
            <person name="Fukui M."/>
        </authorList>
    </citation>
    <scope>NUCLEOTIDE SEQUENCE [LARGE SCALE GENOMIC DNA]</scope>
    <source>
        <strain evidence="4">Dysh456</strain>
    </source>
</reference>
<dbReference type="SUPFAM" id="SSF52833">
    <property type="entry name" value="Thioredoxin-like"/>
    <property type="match status" value="1"/>
</dbReference>